<dbReference type="InterPro" id="IPR008949">
    <property type="entry name" value="Isoprenoid_synthase_dom_sf"/>
</dbReference>
<keyword evidence="3" id="KW-1185">Reference proteome</keyword>
<proteinExistence type="predicted"/>
<evidence type="ECO:0000313" key="3">
    <source>
        <dbReference type="Proteomes" id="UP001420932"/>
    </source>
</evidence>
<organism evidence="2 3">
    <name type="scientific">Stephania yunnanensis</name>
    <dbReference type="NCBI Taxonomy" id="152371"/>
    <lineage>
        <taxon>Eukaryota</taxon>
        <taxon>Viridiplantae</taxon>
        <taxon>Streptophyta</taxon>
        <taxon>Embryophyta</taxon>
        <taxon>Tracheophyta</taxon>
        <taxon>Spermatophyta</taxon>
        <taxon>Magnoliopsida</taxon>
        <taxon>Ranunculales</taxon>
        <taxon>Menispermaceae</taxon>
        <taxon>Menispermoideae</taxon>
        <taxon>Cissampelideae</taxon>
        <taxon>Stephania</taxon>
    </lineage>
</organism>
<gene>
    <name evidence="2" type="ORF">Syun_016478</name>
</gene>
<dbReference type="AlphaFoldDB" id="A0AAP0J7K3"/>
<reference evidence="2 3" key="1">
    <citation type="submission" date="2024-01" db="EMBL/GenBank/DDBJ databases">
        <title>Genome assemblies of Stephania.</title>
        <authorList>
            <person name="Yang L."/>
        </authorList>
    </citation>
    <scope>NUCLEOTIDE SEQUENCE [LARGE SCALE GENOMIC DNA]</scope>
    <source>
        <strain evidence="2">YNDBR</strain>
        <tissue evidence="2">Leaf</tissue>
    </source>
</reference>
<evidence type="ECO:0000313" key="2">
    <source>
        <dbReference type="EMBL" id="KAK9127681.1"/>
    </source>
</evidence>
<evidence type="ECO:0000256" key="1">
    <source>
        <dbReference type="SAM" id="SignalP"/>
    </source>
</evidence>
<comment type="caution">
    <text evidence="2">The sequence shown here is derived from an EMBL/GenBank/DDBJ whole genome shotgun (WGS) entry which is preliminary data.</text>
</comment>
<feature type="chain" id="PRO_5042957975" evidence="1">
    <location>
        <begin position="31"/>
        <end position="121"/>
    </location>
</feature>
<dbReference type="EMBL" id="JBBNAF010000007">
    <property type="protein sequence ID" value="KAK9127681.1"/>
    <property type="molecule type" value="Genomic_DNA"/>
</dbReference>
<feature type="signal peptide" evidence="1">
    <location>
        <begin position="1"/>
        <end position="30"/>
    </location>
</feature>
<dbReference type="Gene3D" id="1.10.600.10">
    <property type="entry name" value="Farnesyl Diphosphate Synthase"/>
    <property type="match status" value="1"/>
</dbReference>
<sequence length="121" mass="13445">MLSYQLVEIFSLLRACVALASLRNTEGVLARFTRCINEHLHLQSRELTCKSCGASCNSETMQMTSTSKQCGVGIVTAPILFAMEEFPQLRTVVDRGFDDPINVDLALEYVGKSNEIQRARS</sequence>
<keyword evidence="1" id="KW-0732">Signal</keyword>
<dbReference type="Proteomes" id="UP001420932">
    <property type="component" value="Unassembled WGS sequence"/>
</dbReference>
<accession>A0AAP0J7K3</accession>
<protein>
    <submittedName>
        <fullName evidence="2">Uncharacterized protein</fullName>
    </submittedName>
</protein>
<name>A0AAP0J7K3_9MAGN</name>